<dbReference type="PANTHER" id="PTHR12592:SF0">
    <property type="entry name" value="ATP-DEPENDENT (S)-NAD(P)H-HYDRATE DEHYDRATASE"/>
    <property type="match status" value="1"/>
</dbReference>
<comment type="similarity">
    <text evidence="6">Belongs to the NnrD/CARKD family.</text>
</comment>
<evidence type="ECO:0000313" key="9">
    <source>
        <dbReference type="Proteomes" id="UP001180842"/>
    </source>
</evidence>
<dbReference type="InterPro" id="IPR029056">
    <property type="entry name" value="Ribokinase-like"/>
</dbReference>
<dbReference type="NCBIfam" id="TIGR00196">
    <property type="entry name" value="yjeF_cterm"/>
    <property type="match status" value="1"/>
</dbReference>
<keyword evidence="3 6" id="KW-0521">NADP</keyword>
<dbReference type="RefSeq" id="WP_067621603.1">
    <property type="nucleotide sequence ID" value="NZ_BAAAXL010000016.1"/>
</dbReference>
<dbReference type="CDD" id="cd01171">
    <property type="entry name" value="YXKO-related"/>
    <property type="match status" value="1"/>
</dbReference>
<evidence type="ECO:0000256" key="1">
    <source>
        <dbReference type="ARBA" id="ARBA00022741"/>
    </source>
</evidence>
<evidence type="ECO:0000259" key="7">
    <source>
        <dbReference type="PROSITE" id="PS51383"/>
    </source>
</evidence>
<dbReference type="Proteomes" id="UP001180842">
    <property type="component" value="Unassembled WGS sequence"/>
</dbReference>
<feature type="domain" description="YjeF C-terminal" evidence="7">
    <location>
        <begin position="5"/>
        <end position="274"/>
    </location>
</feature>
<feature type="binding site" evidence="6">
    <location>
        <position position="40"/>
    </location>
    <ligand>
        <name>(6S)-NADPHX</name>
        <dbReference type="ChEBI" id="CHEBI:64076"/>
    </ligand>
</feature>
<accession>A0AAE4I0V7</accession>
<dbReference type="Gene3D" id="3.40.1190.20">
    <property type="match status" value="1"/>
</dbReference>
<dbReference type="HAMAP" id="MF_01965">
    <property type="entry name" value="NADHX_dehydratase"/>
    <property type="match status" value="1"/>
</dbReference>
<comment type="caution">
    <text evidence="8">The sequence shown here is derived from an EMBL/GenBank/DDBJ whole genome shotgun (WGS) entry which is preliminary data.</text>
</comment>
<dbReference type="GO" id="GO:0052856">
    <property type="term" value="F:NAD(P)HX epimerase activity"/>
    <property type="evidence" value="ECO:0007669"/>
    <property type="project" value="TreeGrafter"/>
</dbReference>
<evidence type="ECO:0000256" key="2">
    <source>
        <dbReference type="ARBA" id="ARBA00022840"/>
    </source>
</evidence>
<comment type="cofactor">
    <cofactor evidence="6">
        <name>Mg(2+)</name>
        <dbReference type="ChEBI" id="CHEBI:18420"/>
    </cofactor>
</comment>
<sequence>MIKLSEAILTKVITKRPAISHKGTFGRVVLIGGNQQYGGAIIMSAEACIKSGAGLTTVITAEKNHSALHARLPEAMVVGFSEEKLITSVLEKADMILIGPGLGLEQEALALLKKVLQMQQTRQWLVIDGSAITLFSEHNLGLTIPEQTVFTPHLAEWERLSGLNFAEQTEENNRIQQALLGAKIVLKSHRTTIYDEAVICYQNTRGNPGMATGGTGDTLAGIITGFLAQFEKNIETIAAAVYLHSLIGDELAEQNYVVLPTSISDALPRYMKKYVDERN</sequence>
<dbReference type="GO" id="GO:0005524">
    <property type="term" value="F:ATP binding"/>
    <property type="evidence" value="ECO:0007669"/>
    <property type="project" value="UniProtKB-KW"/>
</dbReference>
<protein>
    <recommendedName>
        <fullName evidence="6">ADP-dependent (S)-NAD(P)H-hydrate dehydratase</fullName>
        <ecNumber evidence="6">4.2.1.136</ecNumber>
    </recommendedName>
    <alternativeName>
        <fullName evidence="6">ADP-dependent NAD(P)HX dehydratase</fullName>
    </alternativeName>
</protein>
<name>A0AAE4I0V7_9ENTE</name>
<dbReference type="SUPFAM" id="SSF53613">
    <property type="entry name" value="Ribokinase-like"/>
    <property type="match status" value="1"/>
</dbReference>
<keyword evidence="1 6" id="KW-0547">Nucleotide-binding</keyword>
<feature type="binding site" evidence="6">
    <location>
        <begin position="187"/>
        <end position="191"/>
    </location>
    <ligand>
        <name>AMP</name>
        <dbReference type="ChEBI" id="CHEBI:456215"/>
    </ligand>
</feature>
<evidence type="ECO:0000256" key="4">
    <source>
        <dbReference type="ARBA" id="ARBA00023027"/>
    </source>
</evidence>
<dbReference type="InterPro" id="IPR017953">
    <property type="entry name" value="Carbohydrate_kinase_pred_CS"/>
</dbReference>
<dbReference type="PROSITE" id="PS51383">
    <property type="entry name" value="YJEF_C_3"/>
    <property type="match status" value="1"/>
</dbReference>
<comment type="catalytic activity">
    <reaction evidence="6">
        <text>(6S)-NADHX + ADP = AMP + phosphate + NADH + H(+)</text>
        <dbReference type="Rhea" id="RHEA:32223"/>
        <dbReference type="ChEBI" id="CHEBI:15378"/>
        <dbReference type="ChEBI" id="CHEBI:43474"/>
        <dbReference type="ChEBI" id="CHEBI:57945"/>
        <dbReference type="ChEBI" id="CHEBI:64074"/>
        <dbReference type="ChEBI" id="CHEBI:456215"/>
        <dbReference type="ChEBI" id="CHEBI:456216"/>
        <dbReference type="EC" id="4.2.1.136"/>
    </reaction>
</comment>
<feature type="binding site" evidence="6">
    <location>
        <position position="216"/>
    </location>
    <ligand>
        <name>AMP</name>
        <dbReference type="ChEBI" id="CHEBI:456215"/>
    </ligand>
</feature>
<dbReference type="AlphaFoldDB" id="A0AAE4I0V7"/>
<dbReference type="Pfam" id="PF01256">
    <property type="entry name" value="Carb_kinase"/>
    <property type="match status" value="1"/>
</dbReference>
<evidence type="ECO:0000313" key="8">
    <source>
        <dbReference type="EMBL" id="MDT2737515.1"/>
    </source>
</evidence>
<keyword evidence="2 6" id="KW-0067">ATP-binding</keyword>
<dbReference type="PROSITE" id="PS01050">
    <property type="entry name" value="YJEF_C_2"/>
    <property type="match status" value="1"/>
</dbReference>
<dbReference type="PANTHER" id="PTHR12592">
    <property type="entry name" value="ATP-DEPENDENT (S)-NAD(P)H-HYDRATE DEHYDRATASE FAMILY MEMBER"/>
    <property type="match status" value="1"/>
</dbReference>
<keyword evidence="5 6" id="KW-0456">Lyase</keyword>
<evidence type="ECO:0000256" key="3">
    <source>
        <dbReference type="ARBA" id="ARBA00022857"/>
    </source>
</evidence>
<feature type="binding site" evidence="6">
    <location>
        <position position="153"/>
    </location>
    <ligand>
        <name>(6S)-NADPHX</name>
        <dbReference type="ChEBI" id="CHEBI:64076"/>
    </ligand>
</feature>
<organism evidence="8 9">
    <name type="scientific">Enterococcus pseudoavium</name>
    <dbReference type="NCBI Taxonomy" id="44007"/>
    <lineage>
        <taxon>Bacteria</taxon>
        <taxon>Bacillati</taxon>
        <taxon>Bacillota</taxon>
        <taxon>Bacilli</taxon>
        <taxon>Lactobacillales</taxon>
        <taxon>Enterococcaceae</taxon>
        <taxon>Enterococcus</taxon>
    </lineage>
</organism>
<evidence type="ECO:0000256" key="5">
    <source>
        <dbReference type="ARBA" id="ARBA00023239"/>
    </source>
</evidence>
<dbReference type="InterPro" id="IPR000631">
    <property type="entry name" value="CARKD"/>
</dbReference>
<dbReference type="EMBL" id="JARQAI010000015">
    <property type="protein sequence ID" value="MDT2737515.1"/>
    <property type="molecule type" value="Genomic_DNA"/>
</dbReference>
<evidence type="ECO:0000256" key="6">
    <source>
        <dbReference type="HAMAP-Rule" id="MF_01965"/>
    </source>
</evidence>
<feature type="binding site" evidence="6">
    <location>
        <position position="217"/>
    </location>
    <ligand>
        <name>(6S)-NADPHX</name>
        <dbReference type="ChEBI" id="CHEBI:64076"/>
    </ligand>
</feature>
<dbReference type="GO" id="GO:0046496">
    <property type="term" value="P:nicotinamide nucleotide metabolic process"/>
    <property type="evidence" value="ECO:0007669"/>
    <property type="project" value="UniProtKB-UniRule"/>
</dbReference>
<proteinExistence type="inferred from homology"/>
<comment type="subunit">
    <text evidence="6">Homotetramer.</text>
</comment>
<comment type="catalytic activity">
    <reaction evidence="6">
        <text>(6S)-NADPHX + ADP = AMP + phosphate + NADPH + H(+)</text>
        <dbReference type="Rhea" id="RHEA:32235"/>
        <dbReference type="ChEBI" id="CHEBI:15378"/>
        <dbReference type="ChEBI" id="CHEBI:43474"/>
        <dbReference type="ChEBI" id="CHEBI:57783"/>
        <dbReference type="ChEBI" id="CHEBI:64076"/>
        <dbReference type="ChEBI" id="CHEBI:456215"/>
        <dbReference type="ChEBI" id="CHEBI:456216"/>
        <dbReference type="EC" id="4.2.1.136"/>
    </reaction>
</comment>
<dbReference type="EC" id="4.2.1.136" evidence="6"/>
<reference evidence="8" key="1">
    <citation type="submission" date="2023-03" db="EMBL/GenBank/DDBJ databases">
        <authorList>
            <person name="Shen W."/>
            <person name="Cai J."/>
        </authorList>
    </citation>
    <scope>NUCLEOTIDE SEQUENCE</scope>
    <source>
        <strain evidence="8">P69-2</strain>
    </source>
</reference>
<keyword evidence="4 6" id="KW-0520">NAD</keyword>
<dbReference type="GO" id="GO:0052855">
    <property type="term" value="F:ADP-dependent NAD(P)H-hydrate dehydratase activity"/>
    <property type="evidence" value="ECO:0007669"/>
    <property type="project" value="UniProtKB-UniRule"/>
</dbReference>
<dbReference type="GO" id="GO:0110051">
    <property type="term" value="P:metabolite repair"/>
    <property type="evidence" value="ECO:0007669"/>
    <property type="project" value="TreeGrafter"/>
</dbReference>
<comment type="function">
    <text evidence="6">Catalyzes the dehydration of the S-form of NAD(P)HX at the expense of ADP, which is converted to AMP. Together with NAD(P)HX epimerase, which catalyzes the epimerization of the S- and R-forms, the enzyme allows the repair of both epimers of NAD(P)HX, a damaged form of NAD(P)H that is a result of enzymatic or heat-dependent hydration.</text>
</comment>
<gene>
    <name evidence="6" type="primary">nnrD</name>
    <name evidence="8" type="ORF">P7H00_10275</name>
</gene>
<feature type="binding site" evidence="6">
    <location>
        <position position="101"/>
    </location>
    <ligand>
        <name>(6S)-NADPHX</name>
        <dbReference type="ChEBI" id="CHEBI:64076"/>
    </ligand>
</feature>